<sequence>VRGGRSPRRGLPAGARVSRAAPAARRRLRLRDRRLAEHRRLAGAGDALRRRRAQRRGAAGAAIGAPVAVPGAGRGIGRSRSQPGAPDPDPAGDGGDRWGVRAAGRDPVAVVALRPRLRAGNGQRGRLAGVPGVPGRRNAAGRASAGDGLVLPGDDHGPLRRARGRGGAARSPRGDGGVPGQRRHLRRRRRCGRAVAGRPPGRWTGGCETGGGRSGWLPVADAAAGPGLVRGAANGTLAADPGHDCLVRGPGALARPGRRRGGVLLHRRRDRLDRRRLDRRHGAPRSGAGLVPGRRVLGRLRPGAGLVRGGDGDLGSVDRAGGGWLRDRCRRGDRDRLFPAAVAGRGVWAFLLRLSAGVGDRWRAGSAGRSGPRNAGRCRGGPGDAGGSEHRLRGRFIRHYPQADPDVPGWRCADPRTHGQRRL</sequence>
<feature type="region of interest" description="Disordered" evidence="1">
    <location>
        <begin position="1"/>
        <end position="24"/>
    </location>
</feature>
<name>A0A6J4TY28_9BACT</name>
<feature type="region of interest" description="Disordered" evidence="1">
    <location>
        <begin position="363"/>
        <end position="390"/>
    </location>
</feature>
<organism evidence="2">
    <name type="scientific">uncultured Thermomicrobiales bacterium</name>
    <dbReference type="NCBI Taxonomy" id="1645740"/>
    <lineage>
        <taxon>Bacteria</taxon>
        <taxon>Pseudomonadati</taxon>
        <taxon>Thermomicrobiota</taxon>
        <taxon>Thermomicrobia</taxon>
        <taxon>Thermomicrobiales</taxon>
        <taxon>environmental samples</taxon>
    </lineage>
</organism>
<feature type="compositionally biased region" description="Low complexity" evidence="1">
    <location>
        <begin position="284"/>
        <end position="293"/>
    </location>
</feature>
<accession>A0A6J4TY28</accession>
<reference evidence="2" key="1">
    <citation type="submission" date="2020-02" db="EMBL/GenBank/DDBJ databases">
        <authorList>
            <person name="Meier V. D."/>
        </authorList>
    </citation>
    <scope>NUCLEOTIDE SEQUENCE</scope>
    <source>
        <strain evidence="2">AVDCRST_MAG73</strain>
    </source>
</reference>
<feature type="region of interest" description="Disordered" evidence="1">
    <location>
        <begin position="41"/>
        <end position="98"/>
    </location>
</feature>
<feature type="region of interest" description="Disordered" evidence="1">
    <location>
        <begin position="121"/>
        <end position="209"/>
    </location>
</feature>
<dbReference type="EMBL" id="CADCWE010000081">
    <property type="protein sequence ID" value="CAA9534821.1"/>
    <property type="molecule type" value="Genomic_DNA"/>
</dbReference>
<gene>
    <name evidence="2" type="ORF">AVDCRST_MAG73-1279</name>
</gene>
<feature type="region of interest" description="Disordered" evidence="1">
    <location>
        <begin position="274"/>
        <end position="293"/>
    </location>
</feature>
<proteinExistence type="predicted"/>
<feature type="non-terminal residue" evidence="2">
    <location>
        <position position="1"/>
    </location>
</feature>
<feature type="compositionally biased region" description="Low complexity" evidence="1">
    <location>
        <begin position="135"/>
        <end position="148"/>
    </location>
</feature>
<protein>
    <submittedName>
        <fullName evidence="2">Uncharacterized protein</fullName>
    </submittedName>
</protein>
<feature type="compositionally biased region" description="Basic residues" evidence="1">
    <location>
        <begin position="181"/>
        <end position="192"/>
    </location>
</feature>
<feature type="non-terminal residue" evidence="2">
    <location>
        <position position="423"/>
    </location>
</feature>
<feature type="compositionally biased region" description="Low complexity" evidence="1">
    <location>
        <begin position="56"/>
        <end position="71"/>
    </location>
</feature>
<evidence type="ECO:0000313" key="2">
    <source>
        <dbReference type="EMBL" id="CAA9534821.1"/>
    </source>
</evidence>
<evidence type="ECO:0000256" key="1">
    <source>
        <dbReference type="SAM" id="MobiDB-lite"/>
    </source>
</evidence>
<feature type="compositionally biased region" description="Low complexity" evidence="1">
    <location>
        <begin position="193"/>
        <end position="202"/>
    </location>
</feature>
<dbReference type="AlphaFoldDB" id="A0A6J4TY28"/>
<feature type="compositionally biased region" description="Low complexity" evidence="1">
    <location>
        <begin position="13"/>
        <end position="23"/>
    </location>
</feature>